<dbReference type="PROSITE" id="PS51782">
    <property type="entry name" value="LYSM"/>
    <property type="match status" value="1"/>
</dbReference>
<feature type="compositionally biased region" description="Gly residues" evidence="4">
    <location>
        <begin position="425"/>
        <end position="436"/>
    </location>
</feature>
<dbReference type="OrthoDB" id="4369219at2759"/>
<dbReference type="EMBL" id="JAPQKI010000005">
    <property type="protein sequence ID" value="KAJ5098774.1"/>
    <property type="molecule type" value="Genomic_DNA"/>
</dbReference>
<keyword evidence="3" id="KW-0843">Virulence</keyword>
<dbReference type="InterPro" id="IPR036779">
    <property type="entry name" value="LysM_dom_sf"/>
</dbReference>
<accession>A0A9W9KA53</accession>
<keyword evidence="2" id="KW-0732">Signal</keyword>
<sequence length="618" mass="65768">MPRQDHLEGTVDSDMLSVDASPYLDNDDARRIGLFQAPEHYPSACNWSEESNRPKQYPPELENECCSSEMGQGRYSTERGVGTHAMAFNLYPAANATTLAAFFNITLDCMETLNTTLPECESTLFHMALNVDNYWWEEDDVTALCSGNCSTAAKYWDLQVASACDGQYYPSYGKLLPWDTVTGQYIDGLNTACLPSTTNDTWCLIESQEWQGVIPYSVDCSEEPDDPSGAINGTYLESPYSRLRTSMRTIFAYSDYLVDQLQDIGDVCSTSIPDITVRAIPTYSSIPKSVSTKPTTTDATPTSTATSVPTCYGQQVSGSGCDNLSAQYNVTTGDLKAYSQSDSCSFSRLACLPKGCDLYKVTSGDSCPSIIAGAAGNVTLTQFLKWNINILGLCDAPTVGQYVCVGAPGGNYILAPPPLGDDGDLGNGQRGGGGDDGSSETTSSPTDETSTTPPTSSPTVTKTTSASRTTATAPGETQAGIDPDCNKFAKAPKDGSCEGFAADNGISPSQLYAWNNVLGENGASCGTSFWANEYYCVGVPGSSTVSTVTAPGPTQTGIVGNCNKYATPADDKGCEDFAKNNSITPAQLYKWNTVLGANGSNCGNSFWFKEYYCVGVSS</sequence>
<dbReference type="Proteomes" id="UP001149074">
    <property type="component" value="Unassembled WGS sequence"/>
</dbReference>
<dbReference type="PANTHER" id="PTHR34997:SF2">
    <property type="entry name" value="LYSM DOMAIN-CONTAINING PROTEIN-RELATED"/>
    <property type="match status" value="1"/>
</dbReference>
<dbReference type="Pfam" id="PF01476">
    <property type="entry name" value="LysM"/>
    <property type="match status" value="1"/>
</dbReference>
<evidence type="ECO:0000259" key="5">
    <source>
        <dbReference type="PROSITE" id="PS51782"/>
    </source>
</evidence>
<protein>
    <recommendedName>
        <fullName evidence="5">LysM domain-containing protein</fullName>
    </recommendedName>
</protein>
<dbReference type="PANTHER" id="PTHR34997">
    <property type="entry name" value="AM15"/>
    <property type="match status" value="1"/>
</dbReference>
<dbReference type="GeneID" id="81357248"/>
<comment type="caution">
    <text evidence="6">The sequence shown here is derived from an EMBL/GenBank/DDBJ whole genome shotgun (WGS) entry which is preliminary data.</text>
</comment>
<reference evidence="6" key="2">
    <citation type="journal article" date="2023" name="IMA Fungus">
        <title>Comparative genomic study of the Penicillium genus elucidates a diverse pangenome and 15 lateral gene transfer events.</title>
        <authorList>
            <person name="Petersen C."/>
            <person name="Sorensen T."/>
            <person name="Nielsen M.R."/>
            <person name="Sondergaard T.E."/>
            <person name="Sorensen J.L."/>
            <person name="Fitzpatrick D.A."/>
            <person name="Frisvad J.C."/>
            <person name="Nielsen K.L."/>
        </authorList>
    </citation>
    <scope>NUCLEOTIDE SEQUENCE</scope>
    <source>
        <strain evidence="6">IBT 30761</strain>
    </source>
</reference>
<dbReference type="InterPro" id="IPR018392">
    <property type="entry name" value="LysM"/>
</dbReference>
<proteinExistence type="predicted"/>
<reference evidence="6" key="1">
    <citation type="submission" date="2022-11" db="EMBL/GenBank/DDBJ databases">
        <authorList>
            <person name="Petersen C."/>
        </authorList>
    </citation>
    <scope>NUCLEOTIDE SEQUENCE</scope>
    <source>
        <strain evidence="6">IBT 30761</strain>
    </source>
</reference>
<feature type="compositionally biased region" description="Low complexity" evidence="4">
    <location>
        <begin position="439"/>
        <end position="473"/>
    </location>
</feature>
<evidence type="ECO:0000313" key="6">
    <source>
        <dbReference type="EMBL" id="KAJ5098774.1"/>
    </source>
</evidence>
<evidence type="ECO:0000256" key="4">
    <source>
        <dbReference type="SAM" id="MobiDB-lite"/>
    </source>
</evidence>
<keyword evidence="7" id="KW-1185">Reference proteome</keyword>
<dbReference type="AlphaFoldDB" id="A0A9W9KA53"/>
<name>A0A9W9KA53_9EURO</name>
<feature type="region of interest" description="Disordered" evidence="4">
    <location>
        <begin position="415"/>
        <end position="485"/>
    </location>
</feature>
<dbReference type="RefSeq" id="XP_056474428.1">
    <property type="nucleotide sequence ID" value="XM_056618269.1"/>
</dbReference>
<evidence type="ECO:0000256" key="3">
    <source>
        <dbReference type="ARBA" id="ARBA00023026"/>
    </source>
</evidence>
<dbReference type="Gene3D" id="3.10.350.10">
    <property type="entry name" value="LysM domain"/>
    <property type="match status" value="3"/>
</dbReference>
<feature type="domain" description="LysM" evidence="5">
    <location>
        <begin position="357"/>
        <end position="405"/>
    </location>
</feature>
<keyword evidence="1" id="KW-0147">Chitin-binding</keyword>
<evidence type="ECO:0000313" key="7">
    <source>
        <dbReference type="Proteomes" id="UP001149074"/>
    </source>
</evidence>
<evidence type="ECO:0000256" key="1">
    <source>
        <dbReference type="ARBA" id="ARBA00022669"/>
    </source>
</evidence>
<organism evidence="6 7">
    <name type="scientific">Penicillium argentinense</name>
    <dbReference type="NCBI Taxonomy" id="1131581"/>
    <lineage>
        <taxon>Eukaryota</taxon>
        <taxon>Fungi</taxon>
        <taxon>Dikarya</taxon>
        <taxon>Ascomycota</taxon>
        <taxon>Pezizomycotina</taxon>
        <taxon>Eurotiomycetes</taxon>
        <taxon>Eurotiomycetidae</taxon>
        <taxon>Eurotiales</taxon>
        <taxon>Aspergillaceae</taxon>
        <taxon>Penicillium</taxon>
    </lineage>
</organism>
<gene>
    <name evidence="6" type="ORF">N7532_005775</name>
</gene>
<dbReference type="GO" id="GO:0008061">
    <property type="term" value="F:chitin binding"/>
    <property type="evidence" value="ECO:0007669"/>
    <property type="project" value="UniProtKB-KW"/>
</dbReference>
<dbReference type="InterPro" id="IPR052210">
    <property type="entry name" value="LysM1-like"/>
</dbReference>
<evidence type="ECO:0000256" key="2">
    <source>
        <dbReference type="ARBA" id="ARBA00022729"/>
    </source>
</evidence>